<dbReference type="OrthoDB" id="7852592at2"/>
<comment type="caution">
    <text evidence="2">The sequence shown here is derived from an EMBL/GenBank/DDBJ whole genome shotgun (WGS) entry which is preliminary data.</text>
</comment>
<dbReference type="EMBL" id="PZKF01000016">
    <property type="protein sequence ID" value="PTE17556.1"/>
    <property type="molecule type" value="Genomic_DNA"/>
</dbReference>
<evidence type="ECO:0000256" key="1">
    <source>
        <dbReference type="SAM" id="SignalP"/>
    </source>
</evidence>
<protein>
    <recommendedName>
        <fullName evidence="4">Porin</fullName>
    </recommendedName>
</protein>
<dbReference type="AlphaFoldDB" id="A0A2T4JI32"/>
<evidence type="ECO:0000313" key="3">
    <source>
        <dbReference type="Proteomes" id="UP000241899"/>
    </source>
</evidence>
<keyword evidence="1" id="KW-0732">Signal</keyword>
<proteinExistence type="predicted"/>
<keyword evidence="3" id="KW-1185">Reference proteome</keyword>
<evidence type="ECO:0008006" key="4">
    <source>
        <dbReference type="Google" id="ProtNLM"/>
    </source>
</evidence>
<gene>
    <name evidence="2" type="ORF">C5F46_08525</name>
</gene>
<sequence>MQKTSLILGMAAACLAGLTAQAETVFSGDIGASIARTDFTNSDDDYEERIDGYSLTGTLRADFGDWAAFADFAHMRRDTIDDDFYDYAPKGASSLGLHFGRQFNELYAGAFLGKNWFQAYDTPTGNGFASDSLYGVEAEYQFGPNTSLFAQVGMAEMVGYEGDNAFDGRFARLGMATTFNALTLAMDYEFGRSDDIFEDGGDWGEYKAFGIYAEYQFKPMLIGTMSLKQMDITANTEDNADETTVAVGLKIPFGATYKRNNLTTTYNPGLAAAWASTLD</sequence>
<dbReference type="Gene3D" id="2.40.160.10">
    <property type="entry name" value="Porin"/>
    <property type="match status" value="1"/>
</dbReference>
<feature type="chain" id="PRO_5015475912" description="Porin" evidence="1">
    <location>
        <begin position="23"/>
        <end position="279"/>
    </location>
</feature>
<dbReference type="Proteomes" id="UP000241899">
    <property type="component" value="Unassembled WGS sequence"/>
</dbReference>
<dbReference type="SUPFAM" id="SSF56935">
    <property type="entry name" value="Porins"/>
    <property type="match status" value="1"/>
</dbReference>
<feature type="signal peptide" evidence="1">
    <location>
        <begin position="1"/>
        <end position="22"/>
    </location>
</feature>
<evidence type="ECO:0000313" key="2">
    <source>
        <dbReference type="EMBL" id="PTE17556.1"/>
    </source>
</evidence>
<dbReference type="InterPro" id="IPR023614">
    <property type="entry name" value="Porin_dom_sf"/>
</dbReference>
<accession>A0A2T4JI32</accession>
<reference evidence="2 3" key="1">
    <citation type="submission" date="2018-03" db="EMBL/GenBank/DDBJ databases">
        <title>Rhodobacter veldkampii.</title>
        <authorList>
            <person name="Meyer T.E."/>
            <person name="Miller S."/>
            <person name="Lodha T."/>
            <person name="Gandham S."/>
            <person name="Chintalapati S."/>
            <person name="Chintalapati V.R."/>
        </authorList>
    </citation>
    <scope>NUCLEOTIDE SEQUENCE [LARGE SCALE GENOMIC DNA]</scope>
    <source>
        <strain evidence="2 3">DSM 11550</strain>
    </source>
</reference>
<dbReference type="RefSeq" id="WP_107324937.1">
    <property type="nucleotide sequence ID" value="NZ_NHSP01000028.1"/>
</dbReference>
<name>A0A2T4JI32_9RHOB</name>
<organism evidence="2 3">
    <name type="scientific">Phaeovulum veldkampii DSM 11550</name>
    <dbReference type="NCBI Taxonomy" id="1185920"/>
    <lineage>
        <taxon>Bacteria</taxon>
        <taxon>Pseudomonadati</taxon>
        <taxon>Pseudomonadota</taxon>
        <taxon>Alphaproteobacteria</taxon>
        <taxon>Rhodobacterales</taxon>
        <taxon>Paracoccaceae</taxon>
        <taxon>Phaeovulum</taxon>
    </lineage>
</organism>